<dbReference type="STRING" id="3476.A0A2P5DND4"/>
<dbReference type="Proteomes" id="UP000237105">
    <property type="component" value="Unassembled WGS sequence"/>
</dbReference>
<dbReference type="GO" id="GO:0005739">
    <property type="term" value="C:mitochondrion"/>
    <property type="evidence" value="ECO:0007669"/>
    <property type="project" value="TreeGrafter"/>
</dbReference>
<dbReference type="AlphaFoldDB" id="A0A2P5DND4"/>
<dbReference type="SUPFAM" id="SSF69000">
    <property type="entry name" value="FAD-dependent thiol oxidase"/>
    <property type="match status" value="1"/>
</dbReference>
<dbReference type="PANTHER" id="PTHR12645:SF0">
    <property type="entry name" value="FAD-LINKED SULFHYDRYL OXIDASE ALR"/>
    <property type="match status" value="1"/>
</dbReference>
<dbReference type="PROSITE" id="PS51324">
    <property type="entry name" value="ERV_ALR"/>
    <property type="match status" value="1"/>
</dbReference>
<dbReference type="EMBL" id="JXTB01000027">
    <property type="protein sequence ID" value="PON74790.1"/>
    <property type="molecule type" value="Genomic_DNA"/>
</dbReference>
<keyword evidence="11" id="KW-1185">Reference proteome</keyword>
<organism evidence="10 11">
    <name type="scientific">Parasponia andersonii</name>
    <name type="common">Sponia andersonii</name>
    <dbReference type="NCBI Taxonomy" id="3476"/>
    <lineage>
        <taxon>Eukaryota</taxon>
        <taxon>Viridiplantae</taxon>
        <taxon>Streptophyta</taxon>
        <taxon>Embryophyta</taxon>
        <taxon>Tracheophyta</taxon>
        <taxon>Spermatophyta</taxon>
        <taxon>Magnoliopsida</taxon>
        <taxon>eudicotyledons</taxon>
        <taxon>Gunneridae</taxon>
        <taxon>Pentapetalae</taxon>
        <taxon>rosids</taxon>
        <taxon>fabids</taxon>
        <taxon>Rosales</taxon>
        <taxon>Cannabaceae</taxon>
        <taxon>Parasponia</taxon>
    </lineage>
</organism>
<gene>
    <name evidence="10" type="ORF">PanWU01x14_048490</name>
</gene>
<reference evidence="11" key="1">
    <citation type="submission" date="2016-06" db="EMBL/GenBank/DDBJ databases">
        <title>Parallel loss of symbiosis genes in relatives of nitrogen-fixing non-legume Parasponia.</title>
        <authorList>
            <person name="Van Velzen R."/>
            <person name="Holmer R."/>
            <person name="Bu F."/>
            <person name="Rutten L."/>
            <person name="Van Zeijl A."/>
            <person name="Liu W."/>
            <person name="Santuari L."/>
            <person name="Cao Q."/>
            <person name="Sharma T."/>
            <person name="Shen D."/>
            <person name="Roswanjaya Y."/>
            <person name="Wardhani T."/>
            <person name="Kalhor M.S."/>
            <person name="Jansen J."/>
            <person name="Van den Hoogen J."/>
            <person name="Gungor B."/>
            <person name="Hartog M."/>
            <person name="Hontelez J."/>
            <person name="Verver J."/>
            <person name="Yang W.-C."/>
            <person name="Schijlen E."/>
            <person name="Repin R."/>
            <person name="Schilthuizen M."/>
            <person name="Schranz E."/>
            <person name="Heidstra R."/>
            <person name="Miyata K."/>
            <person name="Fedorova E."/>
            <person name="Kohlen W."/>
            <person name="Bisseling T."/>
            <person name="Smit S."/>
            <person name="Geurts R."/>
        </authorList>
    </citation>
    <scope>NUCLEOTIDE SEQUENCE [LARGE SCALE GENOMIC DNA]</scope>
    <source>
        <strain evidence="11">cv. WU1-14</strain>
    </source>
</reference>
<keyword evidence="2 8" id="KW-0285">Flavoprotein</keyword>
<keyword evidence="4 8" id="KW-0560">Oxidoreductase</keyword>
<dbReference type="InterPro" id="IPR039799">
    <property type="entry name" value="ALR/ERV"/>
</dbReference>
<evidence type="ECO:0000256" key="7">
    <source>
        <dbReference type="ARBA" id="ARBA00054445"/>
    </source>
</evidence>
<evidence type="ECO:0000256" key="6">
    <source>
        <dbReference type="ARBA" id="ARBA00052964"/>
    </source>
</evidence>
<comment type="caution">
    <text evidence="10">The sequence shown here is derived from an EMBL/GenBank/DDBJ whole genome shotgun (WGS) entry which is preliminary data.</text>
</comment>
<evidence type="ECO:0000256" key="2">
    <source>
        <dbReference type="ARBA" id="ARBA00022630"/>
    </source>
</evidence>
<dbReference type="InterPro" id="IPR036774">
    <property type="entry name" value="ERV/ALR_sulphydryl_oxid_sf"/>
</dbReference>
<proteinExistence type="predicted"/>
<accession>A0A2P5DND4</accession>
<dbReference type="GO" id="GO:0016971">
    <property type="term" value="F:flavin-dependent sulfhydryl oxidase activity"/>
    <property type="evidence" value="ECO:0007669"/>
    <property type="project" value="InterPro"/>
</dbReference>
<protein>
    <recommendedName>
        <fullName evidence="8">Sulfhydryl oxidase</fullName>
        <ecNumber evidence="8">1.8.3.2</ecNumber>
    </recommendedName>
</protein>
<evidence type="ECO:0000259" key="9">
    <source>
        <dbReference type="PROSITE" id="PS51324"/>
    </source>
</evidence>
<comment type="function">
    <text evidence="7">FAD-dependent sulfhydryl oxidase that catalyzes disulfide bond formation. Oxidizes thioredoxin in vitro. Required for the import and folding of small cysteine-containing proteins in the mitochondrial intermembrane space, and can act independently of the oxidoreductase MIA40. Can oxidize the cytochrome c oxidase assembly protein COX19, a typical substrate of MIA40.</text>
</comment>
<keyword evidence="5" id="KW-1015">Disulfide bond</keyword>
<sequence>MADKNPLEAIVQSIGKVSSFIQVQLSNFMLPLLSPSSCSSSSSSTKSPIFSVTQYPRLKPWNRDSVPFMPKDIKEIKSAGPVSKEELGRATWTFLHTLAARYPDNPTRQQKKDVKELMAILARMYPCKECADHFKRILSENPVQAGSHSEFSLWLCQVHNVVNRSIGKTIFPCERIEARWGKSECVERECDVLISTMDFPDSAL</sequence>
<dbReference type="Gene3D" id="1.20.120.310">
    <property type="entry name" value="ERV/ALR sulfhydryl oxidase domain"/>
    <property type="match status" value="1"/>
</dbReference>
<evidence type="ECO:0000313" key="10">
    <source>
        <dbReference type="EMBL" id="PON74790.1"/>
    </source>
</evidence>
<comment type="cofactor">
    <cofactor evidence="1 8">
        <name>FAD</name>
        <dbReference type="ChEBI" id="CHEBI:57692"/>
    </cofactor>
</comment>
<evidence type="ECO:0000313" key="11">
    <source>
        <dbReference type="Proteomes" id="UP000237105"/>
    </source>
</evidence>
<evidence type="ECO:0000256" key="8">
    <source>
        <dbReference type="RuleBase" id="RU371123"/>
    </source>
</evidence>
<keyword evidence="3 8" id="KW-0274">FAD</keyword>
<dbReference type="FunFam" id="1.20.120.310:FF:000002">
    <property type="entry name" value="Sulfhydryl oxidase"/>
    <property type="match status" value="1"/>
</dbReference>
<evidence type="ECO:0000256" key="1">
    <source>
        <dbReference type="ARBA" id="ARBA00001974"/>
    </source>
</evidence>
<dbReference type="OrthoDB" id="17199at2759"/>
<evidence type="ECO:0000256" key="3">
    <source>
        <dbReference type="ARBA" id="ARBA00022827"/>
    </source>
</evidence>
<dbReference type="EC" id="1.8.3.2" evidence="8"/>
<dbReference type="Pfam" id="PF04777">
    <property type="entry name" value="Evr1_Alr"/>
    <property type="match status" value="1"/>
</dbReference>
<comment type="catalytic activity">
    <reaction evidence="6">
        <text>2 R'C(R)SH + O2 = R'C(R)S-S(R)CR' + H2O2</text>
        <dbReference type="Rhea" id="RHEA:17357"/>
        <dbReference type="ChEBI" id="CHEBI:15379"/>
        <dbReference type="ChEBI" id="CHEBI:16240"/>
        <dbReference type="ChEBI" id="CHEBI:16520"/>
        <dbReference type="ChEBI" id="CHEBI:17412"/>
        <dbReference type="EC" id="1.8.3.2"/>
    </reaction>
    <physiologicalReaction direction="left-to-right" evidence="6">
        <dbReference type="Rhea" id="RHEA:17358"/>
    </physiologicalReaction>
</comment>
<feature type="domain" description="ERV/ALR sulfhydryl oxidase" evidence="9">
    <location>
        <begin position="80"/>
        <end position="180"/>
    </location>
</feature>
<dbReference type="InterPro" id="IPR017905">
    <property type="entry name" value="ERV/ALR_sulphydryl_oxidase"/>
</dbReference>
<dbReference type="PANTHER" id="PTHR12645">
    <property type="entry name" value="ALR/ERV"/>
    <property type="match status" value="1"/>
</dbReference>
<evidence type="ECO:0000256" key="5">
    <source>
        <dbReference type="ARBA" id="ARBA00023157"/>
    </source>
</evidence>
<name>A0A2P5DND4_PARAD</name>
<dbReference type="GO" id="GO:0050660">
    <property type="term" value="F:flavin adenine dinucleotide binding"/>
    <property type="evidence" value="ECO:0007669"/>
    <property type="project" value="TreeGrafter"/>
</dbReference>
<evidence type="ECO:0000256" key="4">
    <source>
        <dbReference type="ARBA" id="ARBA00023002"/>
    </source>
</evidence>